<evidence type="ECO:0000313" key="4">
    <source>
        <dbReference type="Proteomes" id="UP000176300"/>
    </source>
</evidence>
<sequence>MMKKLFIFAVPFYVLSTSDVYAQYTGPELLMPLPGGESWNVNVIPGGYFTHTGEDFYSIDFDDDKESDGVGNDLGQGVVDVLASAQGIASVYYDQYGYGLYVVVDHGGGYDTLYAHCYPNSVEVLNGEFVYRGQVLCKLGNTGNSNGAHLHFQVLYNGDSSSWNPALDGVRVNGVQFLSFQEYNFYSSSNFAATINPFNLNSNYPIACGDYPIGTGSPNWDYLCYNQRDTFQKGETAYVMVKIEDIPSYMNHHFEAGIYKDGDELWTSQISGTNVVGAGGWEDAYSWVTINNLTPGEYTVSFFVDTDNGYYYAGSKEFLVSGQLYEYYDSLTTCKCGINGGQNTNWFYTCRVNSSGNIFYPGETAYGLVRLHNVYSDHKYRIFVYRNGNYQWEWELPFWNEVSPWGWQYSHFWYQIPNIGLGNWEFRIYLEMNDGYGFRYLDSIPFWVSYSAYPVNCN</sequence>
<feature type="domain" description="M23ase beta-sheet core" evidence="2">
    <location>
        <begin position="80"/>
        <end position="160"/>
    </location>
</feature>
<keyword evidence="1" id="KW-0732">Signal</keyword>
<evidence type="ECO:0000259" key="2">
    <source>
        <dbReference type="Pfam" id="PF01551"/>
    </source>
</evidence>
<organism evidence="3 4">
    <name type="scientific">Candidatus Magasanikbacteria bacterium RIFOXYB1_FULL_40_15</name>
    <dbReference type="NCBI Taxonomy" id="1798697"/>
    <lineage>
        <taxon>Bacteria</taxon>
        <taxon>Candidatus Magasanikiibacteriota</taxon>
    </lineage>
</organism>
<dbReference type="AlphaFoldDB" id="A0A1F6NJG6"/>
<gene>
    <name evidence="3" type="ORF">A2373_01290</name>
</gene>
<dbReference type="Gene3D" id="2.70.70.10">
    <property type="entry name" value="Glucose Permease (Domain IIA)"/>
    <property type="match status" value="1"/>
</dbReference>
<dbReference type="EMBL" id="MFQS01000006">
    <property type="protein sequence ID" value="OGH83988.1"/>
    <property type="molecule type" value="Genomic_DNA"/>
</dbReference>
<evidence type="ECO:0000256" key="1">
    <source>
        <dbReference type="SAM" id="SignalP"/>
    </source>
</evidence>
<reference evidence="3 4" key="1">
    <citation type="journal article" date="2016" name="Nat. Commun.">
        <title>Thousands of microbial genomes shed light on interconnected biogeochemical processes in an aquifer system.</title>
        <authorList>
            <person name="Anantharaman K."/>
            <person name="Brown C.T."/>
            <person name="Hug L.A."/>
            <person name="Sharon I."/>
            <person name="Castelle C.J."/>
            <person name="Probst A.J."/>
            <person name="Thomas B.C."/>
            <person name="Singh A."/>
            <person name="Wilkins M.J."/>
            <person name="Karaoz U."/>
            <person name="Brodie E.L."/>
            <person name="Williams K.H."/>
            <person name="Hubbard S.S."/>
            <person name="Banfield J.F."/>
        </authorList>
    </citation>
    <scope>NUCLEOTIDE SEQUENCE [LARGE SCALE GENOMIC DNA]</scope>
</reference>
<dbReference type="PANTHER" id="PTHR21666">
    <property type="entry name" value="PEPTIDASE-RELATED"/>
    <property type="match status" value="1"/>
</dbReference>
<dbReference type="Proteomes" id="UP000176300">
    <property type="component" value="Unassembled WGS sequence"/>
</dbReference>
<comment type="caution">
    <text evidence="3">The sequence shown here is derived from an EMBL/GenBank/DDBJ whole genome shotgun (WGS) entry which is preliminary data.</text>
</comment>
<dbReference type="STRING" id="1798697.A2373_01290"/>
<evidence type="ECO:0000313" key="3">
    <source>
        <dbReference type="EMBL" id="OGH83988.1"/>
    </source>
</evidence>
<dbReference type="Pfam" id="PF01551">
    <property type="entry name" value="Peptidase_M23"/>
    <property type="match status" value="1"/>
</dbReference>
<dbReference type="InterPro" id="IPR011055">
    <property type="entry name" value="Dup_hybrid_motif"/>
</dbReference>
<dbReference type="PANTHER" id="PTHR21666:SF270">
    <property type="entry name" value="MUREIN HYDROLASE ACTIVATOR ENVC"/>
    <property type="match status" value="1"/>
</dbReference>
<feature type="signal peptide" evidence="1">
    <location>
        <begin position="1"/>
        <end position="22"/>
    </location>
</feature>
<dbReference type="InterPro" id="IPR050570">
    <property type="entry name" value="Cell_wall_metabolism_enzyme"/>
</dbReference>
<dbReference type="InterPro" id="IPR016047">
    <property type="entry name" value="M23ase_b-sheet_dom"/>
</dbReference>
<dbReference type="SUPFAM" id="SSF51261">
    <property type="entry name" value="Duplicated hybrid motif"/>
    <property type="match status" value="1"/>
</dbReference>
<name>A0A1F6NJG6_9BACT</name>
<dbReference type="GO" id="GO:0004222">
    <property type="term" value="F:metalloendopeptidase activity"/>
    <property type="evidence" value="ECO:0007669"/>
    <property type="project" value="TreeGrafter"/>
</dbReference>
<feature type="chain" id="PRO_5009525776" description="M23ase beta-sheet core domain-containing protein" evidence="1">
    <location>
        <begin position="23"/>
        <end position="458"/>
    </location>
</feature>
<dbReference type="CDD" id="cd12797">
    <property type="entry name" value="M23_peptidase"/>
    <property type="match status" value="1"/>
</dbReference>
<accession>A0A1F6NJG6</accession>
<proteinExistence type="predicted"/>
<protein>
    <recommendedName>
        <fullName evidence="2">M23ase beta-sheet core domain-containing protein</fullName>
    </recommendedName>
</protein>